<dbReference type="SUPFAM" id="SSF69179">
    <property type="entry name" value="Integrin domains"/>
    <property type="match status" value="3"/>
</dbReference>
<keyword evidence="8 13" id="KW-0401">Integrin</keyword>
<evidence type="ECO:0000313" key="17">
    <source>
        <dbReference type="Ensembl" id="ENSSFOP00015059670.1"/>
    </source>
</evidence>
<evidence type="ECO:0000256" key="4">
    <source>
        <dbReference type="ARBA" id="ARBA00022729"/>
    </source>
</evidence>
<evidence type="ECO:0000256" key="1">
    <source>
        <dbReference type="ARBA" id="ARBA00004479"/>
    </source>
</evidence>
<dbReference type="Gene3D" id="1.20.5.930">
    <property type="entry name" value="Bicelle-embedded integrin alpha(iib) transmembrane segment"/>
    <property type="match status" value="1"/>
</dbReference>
<dbReference type="Ensembl" id="ENSSFOT00015054053.1">
    <property type="protein sequence ID" value="ENSSFOP00015059670.1"/>
    <property type="gene ID" value="ENSSFOG00015002830.2"/>
</dbReference>
<dbReference type="Gene3D" id="2.60.40.1510">
    <property type="entry name" value="ntegrin, alpha v. Chain A, domain 3"/>
    <property type="match status" value="1"/>
</dbReference>
<accession>A0A8C9VKL9</accession>
<sequence length="1027" mass="113135">MPRRSAPEWRARGARGTALVLWWWCLLSGADSYTLDTRHYLTYSGPNASLFGYSVLLHKNGQESWMLAGAPRAQSTFSQSPANPGAVYKCKVTGEGCEQIYLDVTYCGKTCYPESDNQWLGVSLSRQKRDGQVLACGHRWKNVHYSRQDQQNKLPNGICYKLEADLIKSRPLIPCYKDHQRKFGEDYGSCQAGISNFMTEDLIIMGAPGTSYWTGSVLVYNASSNESSAYLDDSGSVLYGSYLGYSVGAGHFSKPEATEVVGGAPQHGQTGKVYIFKVETKELQIIFEVMGKKLGSYFGASVCVADLNSDGLSDLLVGAPMFSTVREEGRVHVYMNQGAADMKELEFQLVGSDSYAARFGETLTNLGDIDNDGFPDVAVGAPQEDDLRGAVYIYNGRKSGISRTYSQRISGSVLGVDLRMFGQSVSGGIDIDSNGYSDVAVGAFLSDSAVVLRTRPVVIVEASVLLPPSVNRSQPRCNENGQPSVCLVVSVCFWVGGKSIPGHIGMLYNLTADVRRREGFPSRFYFTGNGSSNIVMGKISALHNQVKCIDHQAFMKRDVRDIFTPIHFELTYELGKHNVIKTSVKSLPSLKPILQQTGDHSNLVTNKTQFSRYCAWVNCSTNLQVSAQLVLPQSHKNVPYFALGTGKTIMLNVSLANVGDDAFLPVLQLRFPSNLYFIKVLEAEEKYVSCETAEDDKTVVGLDCSVGNLYMNSLAKLNISFLLDVNQSSSGGDLTITVNATRENVENEDLLHDNFAAVTLPLRYGADLNVHGHVSPTLLMFGGPEDPDCSMHKFNYTYKVLNAGPSKAIGAKIVIDIPKTLTPYPYRLLSIAALQTSLGHCYTKDSPDGSDHSCDIPRPNIIQELVFFFSKITKREMYCMKNDSMCLYVECELGDVEVGKEATIQMEVDVNPAVLQISPVRKLVTLSRSTTVGLTYNQRPRKDISMFIIGVSLAVGVLILAVLIYGLWKVGSRDFRLKPMTLHRLHFPQYTTSSHTHNATLSLLFEVQIIYQCNVVFGKCKTFVLLV</sequence>
<dbReference type="SUPFAM" id="SSF69318">
    <property type="entry name" value="Integrin alpha N-terminal domain"/>
    <property type="match status" value="1"/>
</dbReference>
<feature type="repeat" description="FG-GAP" evidence="12">
    <location>
        <begin position="284"/>
        <end position="343"/>
    </location>
</feature>
<evidence type="ECO:0000256" key="6">
    <source>
        <dbReference type="ARBA" id="ARBA00022889"/>
    </source>
</evidence>
<protein>
    <submittedName>
        <fullName evidence="17">Integrin subunit alpha 4</fullName>
    </submittedName>
</protein>
<dbReference type="Gene3D" id="2.60.40.1460">
    <property type="entry name" value="Integrin domains. Chain A, domain 2"/>
    <property type="match status" value="1"/>
</dbReference>
<feature type="repeat" description="FG-GAP" evidence="12">
    <location>
        <begin position="407"/>
        <end position="469"/>
    </location>
</feature>
<dbReference type="InterPro" id="IPR013517">
    <property type="entry name" value="FG-GAP"/>
</dbReference>
<evidence type="ECO:0000256" key="10">
    <source>
        <dbReference type="ARBA" id="ARBA00023170"/>
    </source>
</evidence>
<dbReference type="Gene3D" id="2.130.10.130">
    <property type="entry name" value="Integrin alpha, N-terminal"/>
    <property type="match status" value="1"/>
</dbReference>
<keyword evidence="9 13" id="KW-0472">Membrane</keyword>
<comment type="similarity">
    <text evidence="2 13">Belongs to the integrin alpha chain family.</text>
</comment>
<reference evidence="17" key="3">
    <citation type="submission" date="2025-09" db="UniProtKB">
        <authorList>
            <consortium name="Ensembl"/>
        </authorList>
    </citation>
    <scope>IDENTIFICATION</scope>
</reference>
<dbReference type="InterPro" id="IPR000413">
    <property type="entry name" value="Integrin_alpha"/>
</dbReference>
<evidence type="ECO:0000256" key="11">
    <source>
        <dbReference type="ARBA" id="ARBA00023180"/>
    </source>
</evidence>
<feature type="domain" description="Integrin alpha first immunoglubulin-like" evidence="14">
    <location>
        <begin position="454"/>
        <end position="611"/>
    </location>
</feature>
<dbReference type="Pfam" id="PF20805">
    <property type="entry name" value="Integrin_A_Ig_2"/>
    <property type="match status" value="1"/>
</dbReference>
<dbReference type="InterPro" id="IPR013649">
    <property type="entry name" value="Integrin_alpha_Ig-like_1"/>
</dbReference>
<dbReference type="InterPro" id="IPR048286">
    <property type="entry name" value="Integrin_alpha_Ig-like_3"/>
</dbReference>
<evidence type="ECO:0000256" key="12">
    <source>
        <dbReference type="PROSITE-ProRule" id="PRU00803"/>
    </source>
</evidence>
<feature type="signal peptide" evidence="13">
    <location>
        <begin position="1"/>
        <end position="32"/>
    </location>
</feature>
<dbReference type="GO" id="GO:0007160">
    <property type="term" value="P:cell-matrix adhesion"/>
    <property type="evidence" value="ECO:0007669"/>
    <property type="project" value="TreeGrafter"/>
</dbReference>
<keyword evidence="11" id="KW-0325">Glycoprotein</keyword>
<keyword evidence="10 13" id="KW-0675">Receptor</keyword>
<reference evidence="17 18" key="1">
    <citation type="submission" date="2019-04" db="EMBL/GenBank/DDBJ databases">
        <authorList>
            <consortium name="Wellcome Sanger Institute Data Sharing"/>
        </authorList>
    </citation>
    <scope>NUCLEOTIDE SEQUENCE [LARGE SCALE GENOMIC DNA]</scope>
</reference>
<feature type="domain" description="Integrin alpha third immunoglobulin-like" evidence="16">
    <location>
        <begin position="768"/>
        <end position="925"/>
    </location>
</feature>
<keyword evidence="4 13" id="KW-0732">Signal</keyword>
<feature type="repeat" description="FG-GAP" evidence="12">
    <location>
        <begin position="36"/>
        <end position="99"/>
    </location>
</feature>
<evidence type="ECO:0000256" key="13">
    <source>
        <dbReference type="RuleBase" id="RU003762"/>
    </source>
</evidence>
<dbReference type="GO" id="GO:0009897">
    <property type="term" value="C:external side of plasma membrane"/>
    <property type="evidence" value="ECO:0007669"/>
    <property type="project" value="TreeGrafter"/>
</dbReference>
<keyword evidence="5" id="KW-0677">Repeat</keyword>
<dbReference type="AlphaFoldDB" id="A0A8C9VKL9"/>
<dbReference type="InterPro" id="IPR032695">
    <property type="entry name" value="Integrin_dom_sf"/>
</dbReference>
<dbReference type="Pfam" id="PF01839">
    <property type="entry name" value="FG-GAP"/>
    <property type="match status" value="2"/>
</dbReference>
<dbReference type="OrthoDB" id="5317514at2759"/>
<dbReference type="PROSITE" id="PS51470">
    <property type="entry name" value="FG_GAP"/>
    <property type="match status" value="4"/>
</dbReference>
<evidence type="ECO:0000256" key="8">
    <source>
        <dbReference type="ARBA" id="ARBA00023037"/>
    </source>
</evidence>
<dbReference type="GeneTree" id="ENSGT00940000158443"/>
<dbReference type="InterPro" id="IPR028994">
    <property type="entry name" value="Integrin_alpha_N"/>
</dbReference>
<comment type="subcellular location">
    <subcellularLocation>
        <location evidence="1 13">Membrane</location>
        <topology evidence="1 13">Single-pass type I membrane protein</topology>
    </subcellularLocation>
</comment>
<evidence type="ECO:0000256" key="5">
    <source>
        <dbReference type="ARBA" id="ARBA00022737"/>
    </source>
</evidence>
<feature type="chain" id="PRO_5034695018" evidence="13">
    <location>
        <begin position="33"/>
        <end position="1027"/>
    </location>
</feature>
<keyword evidence="6 13" id="KW-0130">Cell adhesion</keyword>
<dbReference type="Gene3D" id="2.60.40.1530">
    <property type="entry name" value="ntegrin, alpha v. Chain A, domain 4"/>
    <property type="match status" value="1"/>
</dbReference>
<dbReference type="PRINTS" id="PR01185">
    <property type="entry name" value="INTEGRINA"/>
</dbReference>
<feature type="repeat" description="FG-GAP" evidence="12">
    <location>
        <begin position="346"/>
        <end position="403"/>
    </location>
</feature>
<dbReference type="Proteomes" id="UP000694397">
    <property type="component" value="Chromosome 21"/>
</dbReference>
<dbReference type="GO" id="GO:0008305">
    <property type="term" value="C:integrin complex"/>
    <property type="evidence" value="ECO:0007669"/>
    <property type="project" value="InterPro"/>
</dbReference>
<keyword evidence="7 13" id="KW-1133">Transmembrane helix</keyword>
<evidence type="ECO:0000259" key="14">
    <source>
        <dbReference type="Pfam" id="PF08441"/>
    </source>
</evidence>
<reference evidence="17" key="2">
    <citation type="submission" date="2025-08" db="UniProtKB">
        <authorList>
            <consortium name="Ensembl"/>
        </authorList>
    </citation>
    <scope>IDENTIFICATION</scope>
</reference>
<keyword evidence="3 13" id="KW-0812">Transmembrane</keyword>
<proteinExistence type="inferred from homology"/>
<evidence type="ECO:0000313" key="18">
    <source>
        <dbReference type="Proteomes" id="UP000694397"/>
    </source>
</evidence>
<evidence type="ECO:0000256" key="3">
    <source>
        <dbReference type="ARBA" id="ARBA00022692"/>
    </source>
</evidence>
<name>A0A8C9VKL9_SCLFO</name>
<evidence type="ECO:0000256" key="2">
    <source>
        <dbReference type="ARBA" id="ARBA00008054"/>
    </source>
</evidence>
<evidence type="ECO:0000256" key="9">
    <source>
        <dbReference type="ARBA" id="ARBA00023136"/>
    </source>
</evidence>
<organism evidence="17 18">
    <name type="scientific">Scleropages formosus</name>
    <name type="common">Asian bonytongue</name>
    <name type="synonym">Osteoglossum formosum</name>
    <dbReference type="NCBI Taxonomy" id="113540"/>
    <lineage>
        <taxon>Eukaryota</taxon>
        <taxon>Metazoa</taxon>
        <taxon>Chordata</taxon>
        <taxon>Craniata</taxon>
        <taxon>Vertebrata</taxon>
        <taxon>Euteleostomi</taxon>
        <taxon>Actinopterygii</taxon>
        <taxon>Neopterygii</taxon>
        <taxon>Teleostei</taxon>
        <taxon>Osteoglossocephala</taxon>
        <taxon>Osteoglossomorpha</taxon>
        <taxon>Osteoglossiformes</taxon>
        <taxon>Osteoglossidae</taxon>
        <taxon>Scleropages</taxon>
    </lineage>
</organism>
<dbReference type="InterPro" id="IPR048285">
    <property type="entry name" value="Integrin_alpha_Ig-like_2"/>
</dbReference>
<dbReference type="GO" id="GO:0098609">
    <property type="term" value="P:cell-cell adhesion"/>
    <property type="evidence" value="ECO:0007669"/>
    <property type="project" value="TreeGrafter"/>
</dbReference>
<dbReference type="GO" id="GO:0033627">
    <property type="term" value="P:cell adhesion mediated by integrin"/>
    <property type="evidence" value="ECO:0007669"/>
    <property type="project" value="TreeGrafter"/>
</dbReference>
<feature type="domain" description="Integrin alpha second immunoglobulin-like" evidence="15">
    <location>
        <begin position="618"/>
        <end position="756"/>
    </location>
</feature>
<dbReference type="Pfam" id="PF20806">
    <property type="entry name" value="Integrin_A_Ig_3"/>
    <property type="match status" value="1"/>
</dbReference>
<dbReference type="SMART" id="SM00191">
    <property type="entry name" value="Int_alpha"/>
    <property type="match status" value="5"/>
</dbReference>
<evidence type="ECO:0000259" key="16">
    <source>
        <dbReference type="Pfam" id="PF20806"/>
    </source>
</evidence>
<feature type="transmembrane region" description="Helical" evidence="13">
    <location>
        <begin position="944"/>
        <end position="968"/>
    </location>
</feature>
<dbReference type="GO" id="GO:0007229">
    <property type="term" value="P:integrin-mediated signaling pathway"/>
    <property type="evidence" value="ECO:0007669"/>
    <property type="project" value="UniProtKB-KW"/>
</dbReference>
<evidence type="ECO:0000256" key="7">
    <source>
        <dbReference type="ARBA" id="ARBA00022989"/>
    </source>
</evidence>
<gene>
    <name evidence="17" type="primary">ITGA4</name>
    <name evidence="17" type="synonym">itga4</name>
</gene>
<dbReference type="Pfam" id="PF08441">
    <property type="entry name" value="Integrin_A_Ig_1"/>
    <property type="match status" value="1"/>
</dbReference>
<keyword evidence="18" id="KW-1185">Reference proteome</keyword>
<evidence type="ECO:0000259" key="15">
    <source>
        <dbReference type="Pfam" id="PF20805"/>
    </source>
</evidence>
<dbReference type="GO" id="GO:0005178">
    <property type="term" value="F:integrin binding"/>
    <property type="evidence" value="ECO:0007669"/>
    <property type="project" value="TreeGrafter"/>
</dbReference>
<dbReference type="PANTHER" id="PTHR23220:SF78">
    <property type="entry name" value="INTEGRIN ALPHA-4"/>
    <property type="match status" value="1"/>
</dbReference>
<dbReference type="PANTHER" id="PTHR23220">
    <property type="entry name" value="INTEGRIN ALPHA"/>
    <property type="match status" value="1"/>
</dbReference>
<dbReference type="InterPro" id="IPR013519">
    <property type="entry name" value="Int_alpha_beta-p"/>
</dbReference>